<comment type="caution">
    <text evidence="2">The sequence shown here is derived from an EMBL/GenBank/DDBJ whole genome shotgun (WGS) entry which is preliminary data.</text>
</comment>
<proteinExistence type="predicted"/>
<accession>A0A4R5L623</accession>
<evidence type="ECO:0000313" key="3">
    <source>
        <dbReference type="Proteomes" id="UP000295606"/>
    </source>
</evidence>
<organism evidence="2 3">
    <name type="scientific">Paraburkholderia guartelaensis</name>
    <dbReference type="NCBI Taxonomy" id="2546446"/>
    <lineage>
        <taxon>Bacteria</taxon>
        <taxon>Pseudomonadati</taxon>
        <taxon>Pseudomonadota</taxon>
        <taxon>Betaproteobacteria</taxon>
        <taxon>Burkholderiales</taxon>
        <taxon>Burkholderiaceae</taxon>
        <taxon>Paraburkholderia</taxon>
    </lineage>
</organism>
<dbReference type="AlphaFoldDB" id="A0A4R5L623"/>
<dbReference type="Gene3D" id="3.40.50.720">
    <property type="entry name" value="NAD(P)-binding Rossmann-like Domain"/>
    <property type="match status" value="1"/>
</dbReference>
<evidence type="ECO:0000256" key="1">
    <source>
        <dbReference type="SAM" id="MobiDB-lite"/>
    </source>
</evidence>
<dbReference type="Proteomes" id="UP000295606">
    <property type="component" value="Unassembled WGS sequence"/>
</dbReference>
<feature type="region of interest" description="Disordered" evidence="1">
    <location>
        <begin position="38"/>
        <end position="57"/>
    </location>
</feature>
<gene>
    <name evidence="2" type="ORF">E1N52_34825</name>
</gene>
<name>A0A4R5L623_9BURK</name>
<dbReference type="EMBL" id="SMOD01000041">
    <property type="protein sequence ID" value="TDG03422.1"/>
    <property type="molecule type" value="Genomic_DNA"/>
</dbReference>
<sequence length="98" mass="10444">MVPHDDIAREAGRRTFARAGNHAMHDSMSAIRPNNARELADLHSSPGQGSLSAPVLGNPDPAAARKLSIRVWSLSSLVPVPAGTSHGSARPRRYGQRT</sequence>
<protein>
    <submittedName>
        <fullName evidence="2">Uncharacterized protein</fullName>
    </submittedName>
</protein>
<evidence type="ECO:0000313" key="2">
    <source>
        <dbReference type="EMBL" id="TDG03422.1"/>
    </source>
</evidence>
<reference evidence="2 3" key="1">
    <citation type="submission" date="2019-03" db="EMBL/GenBank/DDBJ databases">
        <title>Paraburkholderia sp. isolated from native Mimosa gymnas in Guartela State Park, Brazil.</title>
        <authorList>
            <person name="Paulitsch F."/>
            <person name="Hungria M."/>
            <person name="Delamuta J.R.M."/>
            <person name="Ribeiro R.A."/>
            <person name="Dall'Agnol R."/>
            <person name="Silva J.S.B."/>
        </authorList>
    </citation>
    <scope>NUCLEOTIDE SEQUENCE [LARGE SCALE GENOMIC DNA]</scope>
    <source>
        <strain evidence="2 3">CNPSo 3008</strain>
    </source>
</reference>